<keyword evidence="1" id="KW-0812">Transmembrane</keyword>
<evidence type="ECO:0000256" key="1">
    <source>
        <dbReference type="SAM" id="Phobius"/>
    </source>
</evidence>
<dbReference type="RefSeq" id="XP_067070185.1">
    <property type="nucleotide sequence ID" value="XM_067213623.1"/>
</dbReference>
<gene>
    <name evidence="2" type="ORF">cand_033970</name>
</gene>
<dbReference type="InterPro" id="IPR036259">
    <property type="entry name" value="MFS_trans_sf"/>
</dbReference>
<dbReference type="Proteomes" id="UP000186804">
    <property type="component" value="Unassembled WGS sequence"/>
</dbReference>
<proteinExistence type="predicted"/>
<feature type="transmembrane region" description="Helical" evidence="1">
    <location>
        <begin position="180"/>
        <end position="199"/>
    </location>
</feature>
<keyword evidence="1" id="KW-1133">Transmembrane helix</keyword>
<feature type="transmembrane region" description="Helical" evidence="1">
    <location>
        <begin position="148"/>
        <end position="168"/>
    </location>
</feature>
<dbReference type="VEuPathDB" id="CryptoDB:cand_033970"/>
<sequence length="491" mass="56072">MLKMNRKSVVMREVKGAESPSVFREVFGTKDNPTVIPFKSIITNPKIYFPLITFTGALCTGHIHNADALRELFFKCGGFSFDPNISRQEAVFHVNNIISAANGTTFLSHFIVGIIIDNFGIMPCAFLAHFSCILGYIFFLLVHKNIYLYYFAAICWGFTVSAIFASRSRFMELFPTVKNAVSMFLTLGMDFALLIPIFLDIICERISNPKIAIYVMVGILSLVLLHHNFIFPYGELPNKMNRLYDTEHTHSSEYCLSETVCLDSESSELVKYKDNSNIAGLPEYRDLSWYRKLLSAPFIGFIFYFWFLALAKMHYQLFFRATCFINIENSEIISSLARISNIVFSTFSIFSVIWGYIVDRNGLLGALQCQSCLIVLSYFFLGFKTIRNITPQLLSSFFYGAFMCYQNALSYSFTASVFGYKDFGIIQGLTSITAFICLLNMDTWQFILKILEINNYDLNFVNSILQYVALGLFAIITVIKVIYNHKNSYIL</sequence>
<feature type="transmembrane region" description="Helical" evidence="1">
    <location>
        <begin position="460"/>
        <end position="483"/>
    </location>
</feature>
<evidence type="ECO:0000313" key="3">
    <source>
        <dbReference type="Proteomes" id="UP000186804"/>
    </source>
</evidence>
<organism evidence="2 3">
    <name type="scientific">Cryptosporidium andersoni</name>
    <dbReference type="NCBI Taxonomy" id="117008"/>
    <lineage>
        <taxon>Eukaryota</taxon>
        <taxon>Sar</taxon>
        <taxon>Alveolata</taxon>
        <taxon>Apicomplexa</taxon>
        <taxon>Conoidasida</taxon>
        <taxon>Coccidia</taxon>
        <taxon>Eucoccidiorida</taxon>
        <taxon>Eimeriorina</taxon>
        <taxon>Cryptosporidiidae</taxon>
        <taxon>Cryptosporidium</taxon>
    </lineage>
</organism>
<accession>A0A1J4MXT8</accession>
<evidence type="ECO:0000313" key="2">
    <source>
        <dbReference type="EMBL" id="OII78339.1"/>
    </source>
</evidence>
<dbReference type="EMBL" id="LRBS01000002">
    <property type="protein sequence ID" value="OII78339.1"/>
    <property type="molecule type" value="Genomic_DNA"/>
</dbReference>
<name>A0A1J4MXT8_9CRYT</name>
<dbReference type="Gene3D" id="1.20.1250.20">
    <property type="entry name" value="MFS general substrate transporter like domains"/>
    <property type="match status" value="1"/>
</dbReference>
<comment type="caution">
    <text evidence="2">The sequence shown here is derived from an EMBL/GenBank/DDBJ whole genome shotgun (WGS) entry which is preliminary data.</text>
</comment>
<feature type="transmembrane region" description="Helical" evidence="1">
    <location>
        <begin position="363"/>
        <end position="381"/>
    </location>
</feature>
<dbReference type="AlphaFoldDB" id="A0A1J4MXT8"/>
<dbReference type="OrthoDB" id="340954at2759"/>
<protein>
    <submittedName>
        <fullName evidence="2">Uncharacterized protein</fullName>
    </submittedName>
</protein>
<feature type="transmembrane region" description="Helical" evidence="1">
    <location>
        <begin position="294"/>
        <end position="315"/>
    </location>
</feature>
<feature type="transmembrane region" description="Helical" evidence="1">
    <location>
        <begin position="211"/>
        <end position="231"/>
    </location>
</feature>
<reference evidence="2 3" key="1">
    <citation type="submission" date="2016-10" db="EMBL/GenBank/DDBJ databases">
        <title>Reductive evolution of mitochondrial metabolism and differential evolution of invasion-related proteins in Cryptosporidium.</title>
        <authorList>
            <person name="Liu S."/>
            <person name="Roellig D.M."/>
            <person name="Guo Y."/>
            <person name="Li N."/>
            <person name="Frace M.A."/>
            <person name="Tang K."/>
            <person name="Zhang L."/>
            <person name="Feng Y."/>
            <person name="Xiao L."/>
        </authorList>
    </citation>
    <scope>NUCLEOTIDE SEQUENCE [LARGE SCALE GENOMIC DNA]</scope>
    <source>
        <strain evidence="2">30847</strain>
    </source>
</reference>
<feature type="transmembrane region" description="Helical" evidence="1">
    <location>
        <begin position="393"/>
        <end position="413"/>
    </location>
</feature>
<dbReference type="GeneID" id="92367581"/>
<keyword evidence="1" id="KW-0472">Membrane</keyword>
<keyword evidence="3" id="KW-1185">Reference proteome</keyword>
<feature type="transmembrane region" description="Helical" evidence="1">
    <location>
        <begin position="120"/>
        <end position="141"/>
    </location>
</feature>
<feature type="transmembrane region" description="Helical" evidence="1">
    <location>
        <begin position="94"/>
        <end position="114"/>
    </location>
</feature>
<dbReference type="SUPFAM" id="SSF103473">
    <property type="entry name" value="MFS general substrate transporter"/>
    <property type="match status" value="1"/>
</dbReference>
<feature type="transmembrane region" description="Helical" evidence="1">
    <location>
        <begin position="336"/>
        <end position="357"/>
    </location>
</feature>
<feature type="transmembrane region" description="Helical" evidence="1">
    <location>
        <begin position="425"/>
        <end position="448"/>
    </location>
</feature>